<sequence>MNVHVGLFIVSLLLDCFSAALFDADNNQNRALANVRRHPAEHHHVIVDLQDGVRRCGQCAWEIGRDGICPGCQAVYPDLDMTDEVDDEICHGDSEDMGTNYETEEEDGRSGEDEDGESMVRLASRDSDGSSDVQVVRRVRRVLSESGSDVEVQPNAGARRRAAEEESFRRRPVSISSLSSTPNSDRPEYSRSRDGQLVRRTGLAIARGDGRVPSSSSREGYSSNLSEPGTPMHHDYHDRMADHSGNAHVPESSITAGHSDDKDDEDEDGDDGGNSDHFGHGHASSFGDHSLDGSSSLDRSDHPSYGDEDSTEQDSDSDSDSDIDY</sequence>
<protein>
    <submittedName>
        <fullName evidence="3">Uncharacterized protein</fullName>
    </submittedName>
</protein>
<feature type="compositionally biased region" description="Polar residues" evidence="1">
    <location>
        <begin position="174"/>
        <end position="184"/>
    </location>
</feature>
<dbReference type="AlphaFoldDB" id="A0A2N5S8U9"/>
<feature type="compositionally biased region" description="Acidic residues" evidence="1">
    <location>
        <begin position="102"/>
        <end position="117"/>
    </location>
</feature>
<keyword evidence="2" id="KW-0732">Signal</keyword>
<feature type="compositionally biased region" description="Polar residues" evidence="1">
    <location>
        <begin position="213"/>
        <end position="227"/>
    </location>
</feature>
<reference evidence="3 4" key="1">
    <citation type="submission" date="2017-11" db="EMBL/GenBank/DDBJ databases">
        <title>De novo assembly and phasing of dikaryotic genomes from two isolates of Puccinia coronata f. sp. avenae, the causal agent of oat crown rust.</title>
        <authorList>
            <person name="Miller M.E."/>
            <person name="Zhang Y."/>
            <person name="Omidvar V."/>
            <person name="Sperschneider J."/>
            <person name="Schwessinger B."/>
            <person name="Raley C."/>
            <person name="Palmer J.M."/>
            <person name="Garnica D."/>
            <person name="Upadhyaya N."/>
            <person name="Rathjen J."/>
            <person name="Taylor J.M."/>
            <person name="Park R.F."/>
            <person name="Dodds P.N."/>
            <person name="Hirsch C.D."/>
            <person name="Kianian S.F."/>
            <person name="Figueroa M."/>
        </authorList>
    </citation>
    <scope>NUCLEOTIDE SEQUENCE [LARGE SCALE GENOMIC DNA]</scope>
    <source>
        <strain evidence="3">12SD80</strain>
    </source>
</reference>
<feature type="compositionally biased region" description="Basic and acidic residues" evidence="1">
    <location>
        <begin position="232"/>
        <end position="242"/>
    </location>
</feature>
<feature type="compositionally biased region" description="Basic and acidic residues" evidence="1">
    <location>
        <begin position="185"/>
        <end position="197"/>
    </location>
</feature>
<evidence type="ECO:0000313" key="3">
    <source>
        <dbReference type="EMBL" id="PLW09650.1"/>
    </source>
</evidence>
<proteinExistence type="predicted"/>
<feature type="compositionally biased region" description="Acidic residues" evidence="1">
    <location>
        <begin position="262"/>
        <end position="273"/>
    </location>
</feature>
<dbReference type="Proteomes" id="UP000235392">
    <property type="component" value="Unassembled WGS sequence"/>
</dbReference>
<feature type="signal peptide" evidence="2">
    <location>
        <begin position="1"/>
        <end position="19"/>
    </location>
</feature>
<feature type="compositionally biased region" description="Acidic residues" evidence="1">
    <location>
        <begin position="306"/>
        <end position="325"/>
    </location>
</feature>
<feature type="region of interest" description="Disordered" evidence="1">
    <location>
        <begin position="88"/>
        <end position="325"/>
    </location>
</feature>
<evidence type="ECO:0000256" key="2">
    <source>
        <dbReference type="SAM" id="SignalP"/>
    </source>
</evidence>
<gene>
    <name evidence="3" type="ORF">PCASD_23513</name>
</gene>
<dbReference type="EMBL" id="PGCI01000998">
    <property type="protein sequence ID" value="PLW09650.1"/>
    <property type="molecule type" value="Genomic_DNA"/>
</dbReference>
<evidence type="ECO:0000313" key="4">
    <source>
        <dbReference type="Proteomes" id="UP000235392"/>
    </source>
</evidence>
<accession>A0A2N5S8U9</accession>
<organism evidence="3 4">
    <name type="scientific">Puccinia coronata f. sp. avenae</name>
    <dbReference type="NCBI Taxonomy" id="200324"/>
    <lineage>
        <taxon>Eukaryota</taxon>
        <taxon>Fungi</taxon>
        <taxon>Dikarya</taxon>
        <taxon>Basidiomycota</taxon>
        <taxon>Pucciniomycotina</taxon>
        <taxon>Pucciniomycetes</taxon>
        <taxon>Pucciniales</taxon>
        <taxon>Pucciniaceae</taxon>
        <taxon>Puccinia</taxon>
    </lineage>
</organism>
<name>A0A2N5S8U9_9BASI</name>
<feature type="compositionally biased region" description="Low complexity" evidence="1">
    <location>
        <begin position="284"/>
        <end position="297"/>
    </location>
</feature>
<comment type="caution">
    <text evidence="3">The sequence shown here is derived from an EMBL/GenBank/DDBJ whole genome shotgun (WGS) entry which is preliminary data.</text>
</comment>
<evidence type="ECO:0000256" key="1">
    <source>
        <dbReference type="SAM" id="MobiDB-lite"/>
    </source>
</evidence>
<feature type="chain" id="PRO_5014904897" evidence="2">
    <location>
        <begin position="20"/>
        <end position="325"/>
    </location>
</feature>